<dbReference type="VEuPathDB" id="FungiDB:BCV72DRAFT_192685"/>
<feature type="non-terminal residue" evidence="2">
    <location>
        <position position="96"/>
    </location>
</feature>
<sequence>PSCGGTDHSRFSRNLRPMNKSKTKLSKPKNTVEKAFVIKASLANICKYSKFVTMIQEVVGHITQLVYAGSIFANYYFLKLLENGEEVPVFTQNLLY</sequence>
<organism evidence="2 3">
    <name type="scientific">Rhizopus microsporus</name>
    <dbReference type="NCBI Taxonomy" id="58291"/>
    <lineage>
        <taxon>Eukaryota</taxon>
        <taxon>Fungi</taxon>
        <taxon>Fungi incertae sedis</taxon>
        <taxon>Mucoromycota</taxon>
        <taxon>Mucoromycotina</taxon>
        <taxon>Mucoromycetes</taxon>
        <taxon>Mucorales</taxon>
        <taxon>Mucorineae</taxon>
        <taxon>Rhizopodaceae</taxon>
        <taxon>Rhizopus</taxon>
    </lineage>
</organism>
<feature type="region of interest" description="Disordered" evidence="1">
    <location>
        <begin position="1"/>
        <end position="27"/>
    </location>
</feature>
<gene>
    <name evidence="2" type="ORF">BCV71DRAFT_162070</name>
</gene>
<evidence type="ECO:0000313" key="3">
    <source>
        <dbReference type="Proteomes" id="UP000242381"/>
    </source>
</evidence>
<evidence type="ECO:0000313" key="2">
    <source>
        <dbReference type="EMBL" id="ORE14293.1"/>
    </source>
</evidence>
<accession>A0A1X0RQG2</accession>
<evidence type="ECO:0000256" key="1">
    <source>
        <dbReference type="SAM" id="MobiDB-lite"/>
    </source>
</evidence>
<dbReference type="Proteomes" id="UP000242381">
    <property type="component" value="Unassembled WGS sequence"/>
</dbReference>
<protein>
    <submittedName>
        <fullName evidence="2">Uncharacterized protein</fullName>
    </submittedName>
</protein>
<name>A0A1X0RQG2_RHIZD</name>
<proteinExistence type="predicted"/>
<feature type="non-terminal residue" evidence="2">
    <location>
        <position position="1"/>
    </location>
</feature>
<reference evidence="2 3" key="1">
    <citation type="journal article" date="2016" name="Proc. Natl. Acad. Sci. U.S.A.">
        <title>Lipid metabolic changes in an early divergent fungus govern the establishment of a mutualistic symbiosis with endobacteria.</title>
        <authorList>
            <person name="Lastovetsky O.A."/>
            <person name="Gaspar M.L."/>
            <person name="Mondo S.J."/>
            <person name="LaButti K.M."/>
            <person name="Sandor L."/>
            <person name="Grigoriev I.V."/>
            <person name="Henry S.A."/>
            <person name="Pawlowska T.E."/>
        </authorList>
    </citation>
    <scope>NUCLEOTIDE SEQUENCE [LARGE SCALE GENOMIC DNA]</scope>
    <source>
        <strain evidence="2 3">ATCC 11559</strain>
    </source>
</reference>
<dbReference type="EMBL" id="KV921479">
    <property type="protein sequence ID" value="ORE14293.1"/>
    <property type="molecule type" value="Genomic_DNA"/>
</dbReference>
<dbReference type="AlphaFoldDB" id="A0A1X0RQG2"/>